<keyword evidence="4" id="KW-1185">Reference proteome</keyword>
<reference evidence="3" key="1">
    <citation type="journal article" date="2020" name="Stud. Mycol.">
        <title>101 Dothideomycetes genomes: a test case for predicting lifestyles and emergence of pathogens.</title>
        <authorList>
            <person name="Haridas S."/>
            <person name="Albert R."/>
            <person name="Binder M."/>
            <person name="Bloem J."/>
            <person name="Labutti K."/>
            <person name="Salamov A."/>
            <person name="Andreopoulos B."/>
            <person name="Baker S."/>
            <person name="Barry K."/>
            <person name="Bills G."/>
            <person name="Bluhm B."/>
            <person name="Cannon C."/>
            <person name="Castanera R."/>
            <person name="Culley D."/>
            <person name="Daum C."/>
            <person name="Ezra D."/>
            <person name="Gonzalez J."/>
            <person name="Henrissat B."/>
            <person name="Kuo A."/>
            <person name="Liang C."/>
            <person name="Lipzen A."/>
            <person name="Lutzoni F."/>
            <person name="Magnuson J."/>
            <person name="Mondo S."/>
            <person name="Nolan M."/>
            <person name="Ohm R."/>
            <person name="Pangilinan J."/>
            <person name="Park H.-J."/>
            <person name="Ramirez L."/>
            <person name="Alfaro M."/>
            <person name="Sun H."/>
            <person name="Tritt A."/>
            <person name="Yoshinaga Y."/>
            <person name="Zwiers L.-H."/>
            <person name="Turgeon B."/>
            <person name="Goodwin S."/>
            <person name="Spatafora J."/>
            <person name="Crous P."/>
            <person name="Grigoriev I."/>
        </authorList>
    </citation>
    <scope>NUCLEOTIDE SEQUENCE</scope>
    <source>
        <strain evidence="3">CBS 207.26</strain>
    </source>
</reference>
<dbReference type="OrthoDB" id="3771398at2759"/>
<feature type="region of interest" description="Disordered" evidence="1">
    <location>
        <begin position="63"/>
        <end position="99"/>
    </location>
</feature>
<feature type="non-terminal residue" evidence="3">
    <location>
        <position position="1"/>
    </location>
</feature>
<accession>A0A6A6D9K9</accession>
<gene>
    <name evidence="3" type="ORF">K469DRAFT_504960</name>
</gene>
<evidence type="ECO:0000259" key="2">
    <source>
        <dbReference type="Pfam" id="PF22936"/>
    </source>
</evidence>
<organism evidence="3 4">
    <name type="scientific">Zopfia rhizophila CBS 207.26</name>
    <dbReference type="NCBI Taxonomy" id="1314779"/>
    <lineage>
        <taxon>Eukaryota</taxon>
        <taxon>Fungi</taxon>
        <taxon>Dikarya</taxon>
        <taxon>Ascomycota</taxon>
        <taxon>Pezizomycotina</taxon>
        <taxon>Dothideomycetes</taxon>
        <taxon>Dothideomycetes incertae sedis</taxon>
        <taxon>Zopfiaceae</taxon>
        <taxon>Zopfia</taxon>
    </lineage>
</organism>
<name>A0A6A6D9K9_9PEZI</name>
<evidence type="ECO:0000313" key="3">
    <source>
        <dbReference type="EMBL" id="KAF2175743.1"/>
    </source>
</evidence>
<evidence type="ECO:0000256" key="1">
    <source>
        <dbReference type="SAM" id="MobiDB-lite"/>
    </source>
</evidence>
<evidence type="ECO:0000313" key="4">
    <source>
        <dbReference type="Proteomes" id="UP000800200"/>
    </source>
</evidence>
<feature type="compositionally biased region" description="Basic and acidic residues" evidence="1">
    <location>
        <begin position="64"/>
        <end position="80"/>
    </location>
</feature>
<dbReference type="Proteomes" id="UP000800200">
    <property type="component" value="Unassembled WGS sequence"/>
</dbReference>
<dbReference type="EMBL" id="ML994726">
    <property type="protein sequence ID" value="KAF2175743.1"/>
    <property type="molecule type" value="Genomic_DNA"/>
</dbReference>
<dbReference type="InterPro" id="IPR054722">
    <property type="entry name" value="PolX-like_BBD"/>
</dbReference>
<dbReference type="AlphaFoldDB" id="A0A6A6D9K9"/>
<proteinExistence type="predicted"/>
<feature type="non-terminal residue" evidence="3">
    <location>
        <position position="292"/>
    </location>
</feature>
<sequence length="292" mass="32774">LNGQSPPASGNDTKPHKPCLCGDNHRFRDCSYLFTWNRLKDWKPDAQKDKKVKDKLQKNWKLRATMEKIEKQEKQEKQRNSDTVTPPQEPINIGSPSEMTPRTLFTAIWILDPGADIHVCNNDADFRTTKPAVPDEDVLIAGSSQIQIKAWGDVTIKVDTPTGPQAMDLHNVALVRSFFTNVVALSKAIQNNIHFDSGRNVLYDGKSGATHFHKVLSHPSKQAIDHLPAKTQGIVLTNRERAPAMNECSVCTETKLHQTVSQSTDREFPAGKPFERIAIDIIELSYEVYNGH</sequence>
<protein>
    <recommendedName>
        <fullName evidence="2">Retrovirus-related Pol polyprotein from transposon TNT 1-94-like beta-barrel domain-containing protein</fullName>
    </recommendedName>
</protein>
<dbReference type="Pfam" id="PF22936">
    <property type="entry name" value="Pol_BBD"/>
    <property type="match status" value="1"/>
</dbReference>
<feature type="domain" description="Retrovirus-related Pol polyprotein from transposon TNT 1-94-like beta-barrel" evidence="2">
    <location>
        <begin position="109"/>
        <end position="191"/>
    </location>
</feature>